<dbReference type="PANTHER" id="PTHR10900">
    <property type="entry name" value="PERIOSTIN-RELATED"/>
    <property type="match status" value="1"/>
</dbReference>
<dbReference type="Pfam" id="PF02469">
    <property type="entry name" value="Fasciclin"/>
    <property type="match status" value="1"/>
</dbReference>
<keyword evidence="1" id="KW-0732">Signal</keyword>
<sequence length="190" mass="20819">MKKWTSLVFLCALFLGVLSNAQNNKVTQIKNTVSQFSTSEKSIIERTASFESHSTLMRVLKAANLDKVLGYNGEFTVFAPSNLAFEKLSKITIDKLNDPKNKKALRDILAYHIIADKLSASTILKAMCRGNGTAKFTTIQGDKITATMNGIDIVLTDKSGNRAVIVTADSNQSNGVIHEIDTVFMPVTIF</sequence>
<dbReference type="EMBL" id="FUYL01000010">
    <property type="protein sequence ID" value="SKB75640.1"/>
    <property type="molecule type" value="Genomic_DNA"/>
</dbReference>
<dbReference type="OrthoDB" id="9800666at2"/>
<protein>
    <submittedName>
        <fullName evidence="3">Uncaracterized surface protein containing fasciclin (FAS1) repeats</fullName>
    </submittedName>
</protein>
<feature type="signal peptide" evidence="1">
    <location>
        <begin position="1"/>
        <end position="21"/>
    </location>
</feature>
<dbReference type="PROSITE" id="PS50213">
    <property type="entry name" value="FAS1"/>
    <property type="match status" value="1"/>
</dbReference>
<dbReference type="STRING" id="561365.SAMN05660866_03145"/>
<dbReference type="Proteomes" id="UP000190339">
    <property type="component" value="Unassembled WGS sequence"/>
</dbReference>
<proteinExistence type="predicted"/>
<dbReference type="SUPFAM" id="SSF82153">
    <property type="entry name" value="FAS1 domain"/>
    <property type="match status" value="1"/>
</dbReference>
<evidence type="ECO:0000259" key="2">
    <source>
        <dbReference type="PROSITE" id="PS50213"/>
    </source>
</evidence>
<name>A0A1T5DVR0_9FLAO</name>
<dbReference type="PANTHER" id="PTHR10900:SF77">
    <property type="entry name" value="FI19380P1"/>
    <property type="match status" value="1"/>
</dbReference>
<reference evidence="4" key="1">
    <citation type="submission" date="2017-02" db="EMBL/GenBank/DDBJ databases">
        <authorList>
            <person name="Varghese N."/>
            <person name="Submissions S."/>
        </authorList>
    </citation>
    <scope>NUCLEOTIDE SEQUENCE [LARGE SCALE GENOMIC DNA]</scope>
    <source>
        <strain evidence="4">DSM 23546</strain>
    </source>
</reference>
<gene>
    <name evidence="3" type="ORF">SAMN05660866_03145</name>
</gene>
<feature type="domain" description="FAS1" evidence="2">
    <location>
        <begin position="40"/>
        <end position="184"/>
    </location>
</feature>
<evidence type="ECO:0000313" key="4">
    <source>
        <dbReference type="Proteomes" id="UP000190339"/>
    </source>
</evidence>
<dbReference type="InterPro" id="IPR000782">
    <property type="entry name" value="FAS1_domain"/>
</dbReference>
<evidence type="ECO:0000256" key="1">
    <source>
        <dbReference type="SAM" id="SignalP"/>
    </source>
</evidence>
<accession>A0A1T5DVR0</accession>
<keyword evidence="4" id="KW-1185">Reference proteome</keyword>
<dbReference type="InterPro" id="IPR036378">
    <property type="entry name" value="FAS1_dom_sf"/>
</dbReference>
<dbReference type="InterPro" id="IPR050904">
    <property type="entry name" value="Adhesion/Biosynth-related"/>
</dbReference>
<dbReference type="RefSeq" id="WP_079513543.1">
    <property type="nucleotide sequence ID" value="NZ_FUYL01000010.1"/>
</dbReference>
<dbReference type="Gene3D" id="2.30.180.10">
    <property type="entry name" value="FAS1 domain"/>
    <property type="match status" value="1"/>
</dbReference>
<evidence type="ECO:0000313" key="3">
    <source>
        <dbReference type="EMBL" id="SKB75640.1"/>
    </source>
</evidence>
<dbReference type="AlphaFoldDB" id="A0A1T5DVR0"/>
<feature type="chain" id="PRO_5012978994" evidence="1">
    <location>
        <begin position="22"/>
        <end position="190"/>
    </location>
</feature>
<dbReference type="SMART" id="SM00554">
    <property type="entry name" value="FAS1"/>
    <property type="match status" value="1"/>
</dbReference>
<organism evidence="3 4">
    <name type="scientific">Maribacter arcticus</name>
    <dbReference type="NCBI Taxonomy" id="561365"/>
    <lineage>
        <taxon>Bacteria</taxon>
        <taxon>Pseudomonadati</taxon>
        <taxon>Bacteroidota</taxon>
        <taxon>Flavobacteriia</taxon>
        <taxon>Flavobacteriales</taxon>
        <taxon>Flavobacteriaceae</taxon>
        <taxon>Maribacter</taxon>
    </lineage>
</organism>